<dbReference type="PROSITE" id="PS52050">
    <property type="entry name" value="WYL"/>
    <property type="match status" value="1"/>
</dbReference>
<dbReference type="InterPro" id="IPR001034">
    <property type="entry name" value="DeoR_HTH"/>
</dbReference>
<dbReference type="Pfam" id="PF13280">
    <property type="entry name" value="WYL"/>
    <property type="match status" value="1"/>
</dbReference>
<dbReference type="PANTHER" id="PTHR34580">
    <property type="match status" value="1"/>
</dbReference>
<keyword evidence="6" id="KW-1185">Reference proteome</keyword>
<organism evidence="5 6">
    <name type="scientific">Paenibacillus flagellatus</name>
    <dbReference type="NCBI Taxonomy" id="2211139"/>
    <lineage>
        <taxon>Bacteria</taxon>
        <taxon>Bacillati</taxon>
        <taxon>Bacillota</taxon>
        <taxon>Bacilli</taxon>
        <taxon>Bacillales</taxon>
        <taxon>Paenibacillaceae</taxon>
        <taxon>Paenibacillus</taxon>
    </lineage>
</organism>
<dbReference type="InterPro" id="IPR026881">
    <property type="entry name" value="WYL_dom"/>
</dbReference>
<dbReference type="SMART" id="SM00420">
    <property type="entry name" value="HTH_DEOR"/>
    <property type="match status" value="1"/>
</dbReference>
<keyword evidence="1" id="KW-0805">Transcription regulation</keyword>
<feature type="compositionally biased region" description="Basic and acidic residues" evidence="3">
    <location>
        <begin position="68"/>
        <end position="79"/>
    </location>
</feature>
<dbReference type="InterPro" id="IPR036388">
    <property type="entry name" value="WH-like_DNA-bd_sf"/>
</dbReference>
<dbReference type="PROSITE" id="PS51000">
    <property type="entry name" value="HTH_DEOR_2"/>
    <property type="match status" value="1"/>
</dbReference>
<dbReference type="Pfam" id="PF08279">
    <property type="entry name" value="HTH_11"/>
    <property type="match status" value="1"/>
</dbReference>
<dbReference type="Pfam" id="PF25583">
    <property type="entry name" value="WCX"/>
    <property type="match status" value="1"/>
</dbReference>
<evidence type="ECO:0000313" key="6">
    <source>
        <dbReference type="Proteomes" id="UP000247476"/>
    </source>
</evidence>
<evidence type="ECO:0000313" key="5">
    <source>
        <dbReference type="EMBL" id="PYI57062.1"/>
    </source>
</evidence>
<evidence type="ECO:0000256" key="1">
    <source>
        <dbReference type="ARBA" id="ARBA00023015"/>
    </source>
</evidence>
<dbReference type="Proteomes" id="UP000247476">
    <property type="component" value="Unassembled WGS sequence"/>
</dbReference>
<dbReference type="InterPro" id="IPR051534">
    <property type="entry name" value="CBASS_pafABC_assoc_protein"/>
</dbReference>
<dbReference type="GO" id="GO:0003700">
    <property type="term" value="F:DNA-binding transcription factor activity"/>
    <property type="evidence" value="ECO:0007669"/>
    <property type="project" value="InterPro"/>
</dbReference>
<proteinExistence type="predicted"/>
<evidence type="ECO:0000256" key="2">
    <source>
        <dbReference type="ARBA" id="ARBA00023163"/>
    </source>
</evidence>
<dbReference type="InterPro" id="IPR036390">
    <property type="entry name" value="WH_DNA-bd_sf"/>
</dbReference>
<protein>
    <submittedName>
        <fullName evidence="5">Transcriptional regulator</fullName>
    </submittedName>
</protein>
<dbReference type="SUPFAM" id="SSF46785">
    <property type="entry name" value="Winged helix' DNA-binding domain"/>
    <property type="match status" value="1"/>
</dbReference>
<feature type="region of interest" description="Disordered" evidence="3">
    <location>
        <begin position="51"/>
        <end position="82"/>
    </location>
</feature>
<dbReference type="Gene3D" id="1.10.10.10">
    <property type="entry name" value="Winged helix-like DNA-binding domain superfamily/Winged helix DNA-binding domain"/>
    <property type="match status" value="1"/>
</dbReference>
<dbReference type="EMBL" id="QJVJ01000001">
    <property type="protein sequence ID" value="PYI57062.1"/>
    <property type="molecule type" value="Genomic_DNA"/>
</dbReference>
<feature type="domain" description="HTH deoR-type" evidence="4">
    <location>
        <begin position="89"/>
        <end position="144"/>
    </location>
</feature>
<evidence type="ECO:0000259" key="4">
    <source>
        <dbReference type="PROSITE" id="PS51000"/>
    </source>
</evidence>
<name>A0A2V5KDN3_9BACL</name>
<reference evidence="5 6" key="1">
    <citation type="submission" date="2018-05" db="EMBL/GenBank/DDBJ databases">
        <title>Paenibacillus flagellatus sp. nov., isolated from selenium mineral soil.</title>
        <authorList>
            <person name="Dai X."/>
        </authorList>
    </citation>
    <scope>NUCLEOTIDE SEQUENCE [LARGE SCALE GENOMIC DNA]</scope>
    <source>
        <strain evidence="5 6">DXL2</strain>
    </source>
</reference>
<accession>A0A2V5KDN3</accession>
<keyword evidence="2" id="KW-0804">Transcription</keyword>
<dbReference type="AlphaFoldDB" id="A0A2V5KDN3"/>
<comment type="caution">
    <text evidence="5">The sequence shown here is derived from an EMBL/GenBank/DDBJ whole genome shotgun (WGS) entry which is preliminary data.</text>
</comment>
<sequence>MTCACHLPGRRSVGFNGHSSVRGSEPPSGFRNSALRIVRLHCTKAPAVPQFAPTRPCPARQSPPDGHVPARRDTLDPTKRTKGRHSIVRLERLLAILMLLINRKRISAAELADKMEVSVRTIYRDIDTLCQAGFPLVSFPGVNGGFAVMDGYKLERNALTFDEIASVLSALKGMTKVLDDEKLDATLEKYAGLLTDREKETARFWEERLVIDTNPWGADGAVKRKVALIREALQNDTVIRFAYTTANGASAVREVEPMTLLLQGITWYVYGYCLLRGDFRLFRLSRLSQLERTDRRFVRREHPPMSEADWDRLWHTNATTVTFTLRFRPEARMRAEEVFGVDKVAADADGAVTVTETYPEDEWLYGFLLGLGDKVEVVEPARLRGLIRDRARAIWERYAEDASP</sequence>
<evidence type="ECO:0000256" key="3">
    <source>
        <dbReference type="SAM" id="MobiDB-lite"/>
    </source>
</evidence>
<dbReference type="InterPro" id="IPR057727">
    <property type="entry name" value="WCX_dom"/>
</dbReference>
<gene>
    <name evidence="5" type="ORF">DLM86_01030</name>
</gene>
<dbReference type="InterPro" id="IPR013196">
    <property type="entry name" value="HTH_11"/>
</dbReference>
<dbReference type="PANTHER" id="PTHR34580:SF1">
    <property type="entry name" value="PROTEIN PAFC"/>
    <property type="match status" value="1"/>
</dbReference>